<name>A0A7R8ATC2_9EURO</name>
<evidence type="ECO:0000256" key="1">
    <source>
        <dbReference type="SAM" id="MobiDB-lite"/>
    </source>
</evidence>
<reference evidence="2" key="1">
    <citation type="submission" date="2021-01" db="EMBL/GenBank/DDBJ databases">
        <authorList>
            <consortium name="Aspergillus puulaauensis MK2 genome sequencing consortium"/>
            <person name="Kazuki M."/>
            <person name="Futagami T."/>
        </authorList>
    </citation>
    <scope>NUCLEOTIDE SEQUENCE</scope>
    <source>
        <strain evidence="2">MK2</strain>
    </source>
</reference>
<dbReference type="OrthoDB" id="4439444at2759"/>
<keyword evidence="3" id="KW-1185">Reference proteome</keyword>
<gene>
    <name evidence="2" type="ORF">APUU_80569A</name>
</gene>
<evidence type="ECO:0000313" key="2">
    <source>
        <dbReference type="EMBL" id="BCS30266.1"/>
    </source>
</evidence>
<dbReference type="AlphaFoldDB" id="A0A7R8ATC2"/>
<accession>A0A7R8ATC2</accession>
<protein>
    <submittedName>
        <fullName evidence="2">Uncharacterized protein</fullName>
    </submittedName>
</protein>
<feature type="region of interest" description="Disordered" evidence="1">
    <location>
        <begin position="1"/>
        <end position="38"/>
    </location>
</feature>
<reference evidence="2" key="2">
    <citation type="submission" date="2021-02" db="EMBL/GenBank/DDBJ databases">
        <title>Aspergillus puulaauensis MK2 genome sequence.</title>
        <authorList>
            <person name="Futagami T."/>
            <person name="Mori K."/>
            <person name="Kadooka C."/>
            <person name="Tanaka T."/>
        </authorList>
    </citation>
    <scope>NUCLEOTIDE SEQUENCE</scope>
    <source>
        <strain evidence="2">MK2</strain>
    </source>
</reference>
<feature type="compositionally biased region" description="Polar residues" evidence="1">
    <location>
        <begin position="8"/>
        <end position="22"/>
    </location>
</feature>
<dbReference type="Proteomes" id="UP000654913">
    <property type="component" value="Chromosome 8"/>
</dbReference>
<dbReference type="GeneID" id="64980263"/>
<evidence type="ECO:0000313" key="3">
    <source>
        <dbReference type="Proteomes" id="UP000654913"/>
    </source>
</evidence>
<dbReference type="RefSeq" id="XP_041562452.1">
    <property type="nucleotide sequence ID" value="XM_041696864.1"/>
</dbReference>
<dbReference type="KEGG" id="apuu:APUU_80569A"/>
<proteinExistence type="predicted"/>
<sequence>MDGRDPNAPQNSEQSSQTNGTGRSHRRAGGREATNTGTETAEYYQTFLSRLLAVVSHGQPEVVDRLIEIIRSGASQQQIFDALAELAADNNP</sequence>
<organism evidence="2 3">
    <name type="scientific">Aspergillus puulaauensis</name>
    <dbReference type="NCBI Taxonomy" id="1220207"/>
    <lineage>
        <taxon>Eukaryota</taxon>
        <taxon>Fungi</taxon>
        <taxon>Dikarya</taxon>
        <taxon>Ascomycota</taxon>
        <taxon>Pezizomycotina</taxon>
        <taxon>Eurotiomycetes</taxon>
        <taxon>Eurotiomycetidae</taxon>
        <taxon>Eurotiales</taxon>
        <taxon>Aspergillaceae</taxon>
        <taxon>Aspergillus</taxon>
    </lineage>
</organism>
<dbReference type="EMBL" id="AP024450">
    <property type="protein sequence ID" value="BCS30266.1"/>
    <property type="molecule type" value="Genomic_DNA"/>
</dbReference>